<accession>A0A395W8Q7</accession>
<dbReference type="SMART" id="SM00530">
    <property type="entry name" value="HTH_XRE"/>
    <property type="match status" value="1"/>
</dbReference>
<reference evidence="3 4" key="1">
    <citation type="submission" date="2018-08" db="EMBL/GenBank/DDBJ databases">
        <title>A genome reference for cultivated species of the human gut microbiota.</title>
        <authorList>
            <person name="Zou Y."/>
            <person name="Xue W."/>
            <person name="Luo G."/>
        </authorList>
    </citation>
    <scope>NUCLEOTIDE SEQUENCE [LARGE SCALE GENOMIC DNA]</scope>
    <source>
        <strain evidence="3 4">AF15-20</strain>
    </source>
</reference>
<dbReference type="InterPro" id="IPR010982">
    <property type="entry name" value="Lambda_DNA-bd_dom_sf"/>
</dbReference>
<dbReference type="InterPro" id="IPR050807">
    <property type="entry name" value="TransReg_Diox_bact_type"/>
</dbReference>
<dbReference type="PANTHER" id="PTHR46797">
    <property type="entry name" value="HTH-TYPE TRANSCRIPTIONAL REGULATOR"/>
    <property type="match status" value="1"/>
</dbReference>
<keyword evidence="1" id="KW-0238">DNA-binding</keyword>
<dbReference type="EMBL" id="QRYQ01000003">
    <property type="protein sequence ID" value="RGU93234.1"/>
    <property type="molecule type" value="Genomic_DNA"/>
</dbReference>
<dbReference type="RefSeq" id="WP_118324658.1">
    <property type="nucleotide sequence ID" value="NZ_CAUDVK010000003.1"/>
</dbReference>
<dbReference type="GO" id="GO:0005829">
    <property type="term" value="C:cytosol"/>
    <property type="evidence" value="ECO:0007669"/>
    <property type="project" value="TreeGrafter"/>
</dbReference>
<gene>
    <name evidence="3" type="ORF">DWW32_02585</name>
</gene>
<dbReference type="GO" id="GO:0003700">
    <property type="term" value="F:DNA-binding transcription factor activity"/>
    <property type="evidence" value="ECO:0007669"/>
    <property type="project" value="TreeGrafter"/>
</dbReference>
<dbReference type="PANTHER" id="PTHR46797:SF1">
    <property type="entry name" value="METHYLPHOSPHONATE SYNTHASE"/>
    <property type="match status" value="1"/>
</dbReference>
<sequence length="147" mass="17411">MDIGERIRFVRQFRGLTQTELAEKSGLSADENGRIRISQYENGTRVPRKDMLEKISKALHINSMYLNMDDHTEALDFVFTLLDWDRTTDFIIKKETIDNENHYLIDLNTNLFDDFLEAWIQKKADLKNGKISNDEYIEWTINYPTEK</sequence>
<dbReference type="Pfam" id="PF12844">
    <property type="entry name" value="HTH_19"/>
    <property type="match status" value="1"/>
</dbReference>
<dbReference type="PROSITE" id="PS50943">
    <property type="entry name" value="HTH_CROC1"/>
    <property type="match status" value="1"/>
</dbReference>
<dbReference type="GO" id="GO:0003677">
    <property type="term" value="F:DNA binding"/>
    <property type="evidence" value="ECO:0007669"/>
    <property type="project" value="UniProtKB-KW"/>
</dbReference>
<organism evidence="3 4">
    <name type="scientific">Holdemanella biformis</name>
    <dbReference type="NCBI Taxonomy" id="1735"/>
    <lineage>
        <taxon>Bacteria</taxon>
        <taxon>Bacillati</taxon>
        <taxon>Bacillota</taxon>
        <taxon>Erysipelotrichia</taxon>
        <taxon>Erysipelotrichales</taxon>
        <taxon>Erysipelotrichaceae</taxon>
        <taxon>Holdemanella</taxon>
    </lineage>
</organism>
<dbReference type="Proteomes" id="UP000265489">
    <property type="component" value="Unassembled WGS sequence"/>
</dbReference>
<comment type="caution">
    <text evidence="3">The sequence shown here is derived from an EMBL/GenBank/DDBJ whole genome shotgun (WGS) entry which is preliminary data.</text>
</comment>
<evidence type="ECO:0000256" key="1">
    <source>
        <dbReference type="ARBA" id="ARBA00023125"/>
    </source>
</evidence>
<dbReference type="GeneID" id="66579026"/>
<dbReference type="Gene3D" id="1.10.260.40">
    <property type="entry name" value="lambda repressor-like DNA-binding domains"/>
    <property type="match status" value="1"/>
</dbReference>
<name>A0A395W8Q7_9FIRM</name>
<dbReference type="AlphaFoldDB" id="A0A395W8Q7"/>
<dbReference type="SUPFAM" id="SSF47413">
    <property type="entry name" value="lambda repressor-like DNA-binding domains"/>
    <property type="match status" value="1"/>
</dbReference>
<evidence type="ECO:0000313" key="3">
    <source>
        <dbReference type="EMBL" id="RGU93234.1"/>
    </source>
</evidence>
<protein>
    <submittedName>
        <fullName evidence="3">XRE family transcriptional regulator</fullName>
    </submittedName>
</protein>
<dbReference type="CDD" id="cd00093">
    <property type="entry name" value="HTH_XRE"/>
    <property type="match status" value="1"/>
</dbReference>
<dbReference type="InterPro" id="IPR001387">
    <property type="entry name" value="Cro/C1-type_HTH"/>
</dbReference>
<evidence type="ECO:0000313" key="4">
    <source>
        <dbReference type="Proteomes" id="UP000265489"/>
    </source>
</evidence>
<feature type="domain" description="HTH cro/C1-type" evidence="2">
    <location>
        <begin position="7"/>
        <end position="66"/>
    </location>
</feature>
<proteinExistence type="predicted"/>
<evidence type="ECO:0000259" key="2">
    <source>
        <dbReference type="PROSITE" id="PS50943"/>
    </source>
</evidence>